<reference evidence="1" key="1">
    <citation type="submission" date="2021-06" db="EMBL/GenBank/DDBJ databases">
        <authorList>
            <person name="Kallberg Y."/>
            <person name="Tangrot J."/>
            <person name="Rosling A."/>
        </authorList>
    </citation>
    <scope>NUCLEOTIDE SEQUENCE</scope>
    <source>
        <strain evidence="1">IL203A</strain>
    </source>
</reference>
<name>A0ACA9Q7U7_9GLOM</name>
<dbReference type="Proteomes" id="UP000789702">
    <property type="component" value="Unassembled WGS sequence"/>
</dbReference>
<sequence length="43" mass="4806">FLNLFGPGPDFSWLGLIVEGKCFLGGLVELIQLVFAFVVRFFV</sequence>
<feature type="non-terminal residue" evidence="1">
    <location>
        <position position="43"/>
    </location>
</feature>
<comment type="caution">
    <text evidence="1">The sequence shown here is derived from an EMBL/GenBank/DDBJ whole genome shotgun (WGS) entry which is preliminary data.</text>
</comment>
<accession>A0ACA9Q7U7</accession>
<protein>
    <submittedName>
        <fullName evidence="1">3851_t:CDS:1</fullName>
    </submittedName>
</protein>
<proteinExistence type="predicted"/>
<keyword evidence="2" id="KW-1185">Reference proteome</keyword>
<feature type="non-terminal residue" evidence="1">
    <location>
        <position position="1"/>
    </location>
</feature>
<organism evidence="1 2">
    <name type="scientific">Dentiscutata heterogama</name>
    <dbReference type="NCBI Taxonomy" id="1316150"/>
    <lineage>
        <taxon>Eukaryota</taxon>
        <taxon>Fungi</taxon>
        <taxon>Fungi incertae sedis</taxon>
        <taxon>Mucoromycota</taxon>
        <taxon>Glomeromycotina</taxon>
        <taxon>Glomeromycetes</taxon>
        <taxon>Diversisporales</taxon>
        <taxon>Gigasporaceae</taxon>
        <taxon>Dentiscutata</taxon>
    </lineage>
</organism>
<gene>
    <name evidence="1" type="ORF">DHETER_LOCUS13853</name>
</gene>
<dbReference type="EMBL" id="CAJVPU010039758">
    <property type="protein sequence ID" value="CAG8737799.1"/>
    <property type="molecule type" value="Genomic_DNA"/>
</dbReference>
<evidence type="ECO:0000313" key="1">
    <source>
        <dbReference type="EMBL" id="CAG8737799.1"/>
    </source>
</evidence>
<evidence type="ECO:0000313" key="2">
    <source>
        <dbReference type="Proteomes" id="UP000789702"/>
    </source>
</evidence>